<evidence type="ECO:0000313" key="3">
    <source>
        <dbReference type="Proteomes" id="UP000266673"/>
    </source>
</evidence>
<keyword evidence="3" id="KW-1185">Reference proteome</keyword>
<feature type="transmembrane region" description="Helical" evidence="1">
    <location>
        <begin position="12"/>
        <end position="31"/>
    </location>
</feature>
<protein>
    <submittedName>
        <fullName evidence="2">Uncharacterized protein</fullName>
    </submittedName>
</protein>
<reference evidence="2 3" key="1">
    <citation type="submission" date="2018-06" db="EMBL/GenBank/DDBJ databases">
        <title>Comparative genomics reveals the genomic features of Rhizophagus irregularis, R. cerebriforme, R. diaphanum and Gigaspora rosea, and their symbiotic lifestyle signature.</title>
        <authorList>
            <person name="Morin E."/>
            <person name="San Clemente H."/>
            <person name="Chen E.C.H."/>
            <person name="De La Providencia I."/>
            <person name="Hainaut M."/>
            <person name="Kuo A."/>
            <person name="Kohler A."/>
            <person name="Murat C."/>
            <person name="Tang N."/>
            <person name="Roy S."/>
            <person name="Loubradou J."/>
            <person name="Henrissat B."/>
            <person name="Grigoriev I.V."/>
            <person name="Corradi N."/>
            <person name="Roux C."/>
            <person name="Martin F.M."/>
        </authorList>
    </citation>
    <scope>NUCLEOTIDE SEQUENCE [LARGE SCALE GENOMIC DNA]</scope>
    <source>
        <strain evidence="2 3">DAOM 194757</strain>
    </source>
</reference>
<keyword evidence="1" id="KW-0812">Transmembrane</keyword>
<sequence length="67" mass="7356">MLGSPQLETDDVLILIIVKLLMEICIAQLFISTDLCNSIKISKGIDEITYTKLGIMIVGNVGKVMNM</sequence>
<dbReference type="AlphaFoldDB" id="A0A397TQV2"/>
<gene>
    <name evidence="2" type="ORF">C2G38_2233840</name>
</gene>
<comment type="caution">
    <text evidence="2">The sequence shown here is derived from an EMBL/GenBank/DDBJ whole genome shotgun (WGS) entry which is preliminary data.</text>
</comment>
<dbReference type="EMBL" id="QKWP01003967">
    <property type="protein sequence ID" value="RIB00562.1"/>
    <property type="molecule type" value="Genomic_DNA"/>
</dbReference>
<dbReference type="Proteomes" id="UP000266673">
    <property type="component" value="Unassembled WGS sequence"/>
</dbReference>
<evidence type="ECO:0000256" key="1">
    <source>
        <dbReference type="SAM" id="Phobius"/>
    </source>
</evidence>
<keyword evidence="1" id="KW-1133">Transmembrane helix</keyword>
<keyword evidence="1" id="KW-0472">Membrane</keyword>
<proteinExistence type="predicted"/>
<accession>A0A397TQV2</accession>
<evidence type="ECO:0000313" key="2">
    <source>
        <dbReference type="EMBL" id="RIB00562.1"/>
    </source>
</evidence>
<name>A0A397TQV2_9GLOM</name>
<organism evidence="2 3">
    <name type="scientific">Gigaspora rosea</name>
    <dbReference type="NCBI Taxonomy" id="44941"/>
    <lineage>
        <taxon>Eukaryota</taxon>
        <taxon>Fungi</taxon>
        <taxon>Fungi incertae sedis</taxon>
        <taxon>Mucoromycota</taxon>
        <taxon>Glomeromycotina</taxon>
        <taxon>Glomeromycetes</taxon>
        <taxon>Diversisporales</taxon>
        <taxon>Gigasporaceae</taxon>
        <taxon>Gigaspora</taxon>
    </lineage>
</organism>